<dbReference type="InterPro" id="IPR001841">
    <property type="entry name" value="Znf_RING"/>
</dbReference>
<keyword evidence="2 4" id="KW-0863">Zinc-finger</keyword>
<reference evidence="7 8" key="1">
    <citation type="submission" date="2021-07" db="EMBL/GenBank/DDBJ databases">
        <authorList>
            <person name="Imarazene B."/>
            <person name="Zahm M."/>
            <person name="Klopp C."/>
            <person name="Cabau C."/>
            <person name="Beille S."/>
            <person name="Jouanno E."/>
            <person name="Castinel A."/>
            <person name="Lluch J."/>
            <person name="Gil L."/>
            <person name="Kuchtly C."/>
            <person name="Lopez Roques C."/>
            <person name="Donnadieu C."/>
            <person name="Parrinello H."/>
            <person name="Journot L."/>
            <person name="Du K."/>
            <person name="Schartl M."/>
            <person name="Retaux S."/>
            <person name="Guiguen Y."/>
        </authorList>
    </citation>
    <scope>NUCLEOTIDE SEQUENCE [LARGE SCALE GENOMIC DNA]</scope>
    <source>
        <strain evidence="7">Pach_M1</strain>
        <tissue evidence="7">Testis</tissue>
    </source>
</reference>
<dbReference type="Pfam" id="PF13445">
    <property type="entry name" value="zf-RING_UBOX"/>
    <property type="match status" value="1"/>
</dbReference>
<dbReference type="Proteomes" id="UP000752171">
    <property type="component" value="Unassembled WGS sequence"/>
</dbReference>
<evidence type="ECO:0000256" key="2">
    <source>
        <dbReference type="ARBA" id="ARBA00022771"/>
    </source>
</evidence>
<feature type="region of interest" description="Disordered" evidence="5">
    <location>
        <begin position="1"/>
        <end position="25"/>
    </location>
</feature>
<dbReference type="InterPro" id="IPR050617">
    <property type="entry name" value="E3_ligase_FN3/SPRY"/>
</dbReference>
<accession>A0A8T2L5M4</accession>
<dbReference type="SUPFAM" id="SSF49899">
    <property type="entry name" value="Concanavalin A-like lectins/glucanases"/>
    <property type="match status" value="1"/>
</dbReference>
<dbReference type="Gene3D" id="2.60.120.920">
    <property type="match status" value="1"/>
</dbReference>
<sequence>MRGRRLRPISAKEAHQSEEETEVREEEDGINSSLCPLCGRGFDMPLLLPCSHTLCGRCLTEGARLDKTRRPVARGMSYASYRPICVVLCPRCCHGVELPCFDWSSATQCLPIDPTVTVDPECGALTCQGTRGREGSESDGRVTMKVPGISDGSVDLSEEEMESSVSGLIFALDSSSAAPPLHLSNSALTATFTGNSSPWGDSGDQCRCQDPCAPLPQVCGNVAVHRGQYYWEVDVCNSALYRIGVTSLAGDLAWWFERCGPAFHTVFDGCHELLPSVPPQLKTVGVFLNVGGSSLTFHNPLTQELLAAIPARFTPPLSPAIQLGHGKLKLRPGLPPPSHVFSSCGSAYRGPGGAGRGRWRQDVTFSSVRTVIHKFEEMAASESDSGLMSSFSSSSTLASLPEPSCGLERAHPSGQEP</sequence>
<proteinExistence type="predicted"/>
<dbReference type="PROSITE" id="PS00518">
    <property type="entry name" value="ZF_RING_1"/>
    <property type="match status" value="1"/>
</dbReference>
<dbReference type="InterPro" id="IPR013320">
    <property type="entry name" value="ConA-like_dom_sf"/>
</dbReference>
<evidence type="ECO:0000256" key="3">
    <source>
        <dbReference type="ARBA" id="ARBA00022833"/>
    </source>
</evidence>
<keyword evidence="1" id="KW-0479">Metal-binding</keyword>
<dbReference type="PANTHER" id="PTHR24099">
    <property type="entry name" value="E3 UBIQUITIN-PROTEIN LIGASE TRIM36-RELATED"/>
    <property type="match status" value="1"/>
</dbReference>
<dbReference type="AlphaFoldDB" id="A0A8T2L5M4"/>
<evidence type="ECO:0000256" key="4">
    <source>
        <dbReference type="PROSITE-ProRule" id="PRU00175"/>
    </source>
</evidence>
<dbReference type="InterPro" id="IPR003879">
    <property type="entry name" value="Butyrophylin_SPRY"/>
</dbReference>
<feature type="compositionally biased region" description="Low complexity" evidence="5">
    <location>
        <begin position="381"/>
        <end position="400"/>
    </location>
</feature>
<dbReference type="InterPro" id="IPR027370">
    <property type="entry name" value="Znf-RING_euk"/>
</dbReference>
<dbReference type="InterPro" id="IPR043136">
    <property type="entry name" value="B30.2/SPRY_sf"/>
</dbReference>
<dbReference type="PANTHER" id="PTHR24099:SF16">
    <property type="entry name" value="E3 UBIQUITIN-PROTEIN LIGASE MIDLINE-1-LIKE ISOFORM X1"/>
    <property type="match status" value="1"/>
</dbReference>
<keyword evidence="3" id="KW-0862">Zinc</keyword>
<dbReference type="SMART" id="SM00184">
    <property type="entry name" value="RING"/>
    <property type="match status" value="1"/>
</dbReference>
<dbReference type="InterPro" id="IPR017907">
    <property type="entry name" value="Znf_RING_CS"/>
</dbReference>
<name>A0A8T2L5M4_ASTMX</name>
<evidence type="ECO:0000256" key="1">
    <source>
        <dbReference type="ARBA" id="ARBA00022723"/>
    </source>
</evidence>
<evidence type="ECO:0000313" key="8">
    <source>
        <dbReference type="Proteomes" id="UP000752171"/>
    </source>
</evidence>
<evidence type="ECO:0000256" key="5">
    <source>
        <dbReference type="SAM" id="MobiDB-lite"/>
    </source>
</evidence>
<dbReference type="PRINTS" id="PR01407">
    <property type="entry name" value="BUTYPHLNCDUF"/>
</dbReference>
<dbReference type="GO" id="GO:0008270">
    <property type="term" value="F:zinc ion binding"/>
    <property type="evidence" value="ECO:0007669"/>
    <property type="project" value="UniProtKB-KW"/>
</dbReference>
<comment type="caution">
    <text evidence="7">The sequence shown here is derived from an EMBL/GenBank/DDBJ whole genome shotgun (WGS) entry which is preliminary data.</text>
</comment>
<protein>
    <recommendedName>
        <fullName evidence="6">RING-type domain-containing protein</fullName>
    </recommendedName>
</protein>
<evidence type="ECO:0000313" key="7">
    <source>
        <dbReference type="EMBL" id="KAG9265315.1"/>
    </source>
</evidence>
<dbReference type="EMBL" id="JAICCE010000018">
    <property type="protein sequence ID" value="KAG9265315.1"/>
    <property type="molecule type" value="Genomic_DNA"/>
</dbReference>
<organism evidence="7 8">
    <name type="scientific">Astyanax mexicanus</name>
    <name type="common">Blind cave fish</name>
    <name type="synonym">Astyanax fasciatus mexicanus</name>
    <dbReference type="NCBI Taxonomy" id="7994"/>
    <lineage>
        <taxon>Eukaryota</taxon>
        <taxon>Metazoa</taxon>
        <taxon>Chordata</taxon>
        <taxon>Craniata</taxon>
        <taxon>Vertebrata</taxon>
        <taxon>Euteleostomi</taxon>
        <taxon>Actinopterygii</taxon>
        <taxon>Neopterygii</taxon>
        <taxon>Teleostei</taxon>
        <taxon>Ostariophysi</taxon>
        <taxon>Characiformes</taxon>
        <taxon>Characoidei</taxon>
        <taxon>Acestrorhamphidae</taxon>
        <taxon>Acestrorhamphinae</taxon>
        <taxon>Astyanax</taxon>
    </lineage>
</organism>
<dbReference type="PROSITE" id="PS50089">
    <property type="entry name" value="ZF_RING_2"/>
    <property type="match status" value="1"/>
</dbReference>
<gene>
    <name evidence="7" type="ORF">AMEX_G21697</name>
</gene>
<feature type="region of interest" description="Disordered" evidence="5">
    <location>
        <begin position="381"/>
        <end position="417"/>
    </location>
</feature>
<evidence type="ECO:0000259" key="6">
    <source>
        <dbReference type="PROSITE" id="PS50089"/>
    </source>
</evidence>
<feature type="domain" description="RING-type" evidence="6">
    <location>
        <begin position="35"/>
        <end position="92"/>
    </location>
</feature>
<dbReference type="Gene3D" id="3.30.40.10">
    <property type="entry name" value="Zinc/RING finger domain, C3HC4 (zinc finger)"/>
    <property type="match status" value="1"/>
</dbReference>
<dbReference type="InterPro" id="IPR013083">
    <property type="entry name" value="Znf_RING/FYVE/PHD"/>
</dbReference>